<dbReference type="Proteomes" id="UP000264800">
    <property type="component" value="Unplaced"/>
</dbReference>
<evidence type="ECO:0000313" key="14">
    <source>
        <dbReference type="Proteomes" id="UP000264800"/>
    </source>
</evidence>
<dbReference type="InterPro" id="IPR001254">
    <property type="entry name" value="Trypsin_dom"/>
</dbReference>
<dbReference type="KEGG" id="kmr:108230707"/>
<evidence type="ECO:0000259" key="12">
    <source>
        <dbReference type="PROSITE" id="PS50240"/>
    </source>
</evidence>
<keyword evidence="5 10" id="KW-0720">Serine protease</keyword>
<protein>
    <recommendedName>
        <fullName evidence="9">trypsin</fullName>
        <ecNumber evidence="9">3.4.21.4</ecNumber>
    </recommendedName>
</protein>
<keyword evidence="6" id="KW-0865">Zymogen</keyword>
<dbReference type="Gene3D" id="2.40.10.10">
    <property type="entry name" value="Trypsin-like serine proteases"/>
    <property type="match status" value="2"/>
</dbReference>
<evidence type="ECO:0000256" key="2">
    <source>
        <dbReference type="ARBA" id="ARBA00022670"/>
    </source>
</evidence>
<evidence type="ECO:0000256" key="8">
    <source>
        <dbReference type="ARBA" id="ARBA00036320"/>
    </source>
</evidence>
<dbReference type="FunFam" id="2.40.10.10:FF:000005">
    <property type="entry name" value="Serine protease 37"/>
    <property type="match status" value="1"/>
</dbReference>
<dbReference type="PROSITE" id="PS00135">
    <property type="entry name" value="TRYPSIN_SER"/>
    <property type="match status" value="1"/>
</dbReference>
<evidence type="ECO:0000256" key="9">
    <source>
        <dbReference type="ARBA" id="ARBA00038868"/>
    </source>
</evidence>
<keyword evidence="7" id="KW-1015">Disulfide bond</keyword>
<name>A0A3Q2ZRE3_KRYMA</name>
<proteinExistence type="predicted"/>
<dbReference type="InterPro" id="IPR033116">
    <property type="entry name" value="TRYPSIN_SER"/>
</dbReference>
<reference evidence="13" key="1">
    <citation type="submission" date="2025-08" db="UniProtKB">
        <authorList>
            <consortium name="Ensembl"/>
        </authorList>
    </citation>
    <scope>IDENTIFICATION</scope>
</reference>
<evidence type="ECO:0000256" key="11">
    <source>
        <dbReference type="SAM" id="SignalP"/>
    </source>
</evidence>
<dbReference type="GeneID" id="108230707"/>
<evidence type="ECO:0000256" key="10">
    <source>
        <dbReference type="RuleBase" id="RU363034"/>
    </source>
</evidence>
<dbReference type="SUPFAM" id="SSF50494">
    <property type="entry name" value="Trypsin-like serine proteases"/>
    <property type="match status" value="1"/>
</dbReference>
<evidence type="ECO:0000256" key="4">
    <source>
        <dbReference type="ARBA" id="ARBA00022801"/>
    </source>
</evidence>
<dbReference type="PANTHER" id="PTHR24271">
    <property type="entry name" value="KALLIKREIN-RELATED"/>
    <property type="match status" value="1"/>
</dbReference>
<dbReference type="Pfam" id="PF00089">
    <property type="entry name" value="Trypsin"/>
    <property type="match status" value="1"/>
</dbReference>
<comment type="catalytic activity">
    <reaction evidence="8">
        <text>Preferential cleavage: Arg-|-Xaa, Lys-|-Xaa.</text>
        <dbReference type="EC" id="3.4.21.4"/>
    </reaction>
</comment>
<feature type="domain" description="Peptidase S1" evidence="12">
    <location>
        <begin position="25"/>
        <end position="239"/>
    </location>
</feature>
<keyword evidence="14" id="KW-1185">Reference proteome</keyword>
<dbReference type="AlphaFoldDB" id="A0A3Q2ZRE3"/>
<dbReference type="GO" id="GO:0006508">
    <property type="term" value="P:proteolysis"/>
    <property type="evidence" value="ECO:0007669"/>
    <property type="project" value="UniProtKB-KW"/>
</dbReference>
<keyword evidence="2 10" id="KW-0645">Protease</keyword>
<dbReference type="InterPro" id="IPR043504">
    <property type="entry name" value="Peptidase_S1_PA_chymotrypsin"/>
</dbReference>
<evidence type="ECO:0000313" key="13">
    <source>
        <dbReference type="Ensembl" id="ENSKMAP00000006388.1"/>
    </source>
</evidence>
<dbReference type="PANTHER" id="PTHR24271:SF81">
    <property type="entry name" value="GRANZYME B"/>
    <property type="match status" value="1"/>
</dbReference>
<dbReference type="Ensembl" id="ENSKMAT00000006496.1">
    <property type="protein sequence ID" value="ENSKMAP00000006388.1"/>
    <property type="gene ID" value="ENSKMAG00000004832.1"/>
</dbReference>
<evidence type="ECO:0000256" key="1">
    <source>
        <dbReference type="ARBA" id="ARBA00004239"/>
    </source>
</evidence>
<dbReference type="EC" id="3.4.21.4" evidence="9"/>
<feature type="chain" id="PRO_5018638803" description="trypsin" evidence="11">
    <location>
        <begin position="23"/>
        <end position="241"/>
    </location>
</feature>
<feature type="signal peptide" evidence="11">
    <location>
        <begin position="1"/>
        <end position="22"/>
    </location>
</feature>
<accession>A0A3Q2ZRE3</accession>
<dbReference type="GeneTree" id="ENSGT01030000234551"/>
<dbReference type="RefSeq" id="XP_017262624.1">
    <property type="nucleotide sequence ID" value="XM_017407135.3"/>
</dbReference>
<dbReference type="PRINTS" id="PR00722">
    <property type="entry name" value="CHYMOTRYPSIN"/>
</dbReference>
<organism evidence="13 14">
    <name type="scientific">Kryptolebias marmoratus</name>
    <name type="common">Mangrove killifish</name>
    <name type="synonym">Rivulus marmoratus</name>
    <dbReference type="NCBI Taxonomy" id="37003"/>
    <lineage>
        <taxon>Eukaryota</taxon>
        <taxon>Metazoa</taxon>
        <taxon>Chordata</taxon>
        <taxon>Craniata</taxon>
        <taxon>Vertebrata</taxon>
        <taxon>Euteleostomi</taxon>
        <taxon>Actinopterygii</taxon>
        <taxon>Neopterygii</taxon>
        <taxon>Teleostei</taxon>
        <taxon>Neoteleostei</taxon>
        <taxon>Acanthomorphata</taxon>
        <taxon>Ovalentaria</taxon>
        <taxon>Atherinomorphae</taxon>
        <taxon>Cyprinodontiformes</taxon>
        <taxon>Rivulidae</taxon>
        <taxon>Kryptolebias</taxon>
    </lineage>
</organism>
<comment type="subcellular location">
    <subcellularLocation>
        <location evidence="1">Secreted</location>
        <location evidence="1">Extracellular space</location>
    </subcellularLocation>
</comment>
<evidence type="ECO:0000256" key="3">
    <source>
        <dbReference type="ARBA" id="ARBA00022729"/>
    </source>
</evidence>
<dbReference type="GO" id="GO:0004252">
    <property type="term" value="F:serine-type endopeptidase activity"/>
    <property type="evidence" value="ECO:0007669"/>
    <property type="project" value="UniProtKB-EC"/>
</dbReference>
<dbReference type="GO" id="GO:0005576">
    <property type="term" value="C:extracellular region"/>
    <property type="evidence" value="ECO:0007669"/>
    <property type="project" value="UniProtKB-SubCell"/>
</dbReference>
<keyword evidence="3 11" id="KW-0732">Signal</keyword>
<evidence type="ECO:0000256" key="5">
    <source>
        <dbReference type="ARBA" id="ARBA00022825"/>
    </source>
</evidence>
<dbReference type="InterPro" id="IPR001314">
    <property type="entry name" value="Peptidase_S1A"/>
</dbReference>
<keyword evidence="4 10" id="KW-0378">Hydrolase</keyword>
<dbReference type="InterPro" id="IPR018114">
    <property type="entry name" value="TRYPSIN_HIS"/>
</dbReference>
<dbReference type="PROSITE" id="PS00134">
    <property type="entry name" value="TRYPSIN_HIS"/>
    <property type="match status" value="1"/>
</dbReference>
<dbReference type="OrthoDB" id="5565075at2759"/>
<evidence type="ECO:0000256" key="6">
    <source>
        <dbReference type="ARBA" id="ARBA00023145"/>
    </source>
</evidence>
<dbReference type="CDD" id="cd00190">
    <property type="entry name" value="Tryp_SPc"/>
    <property type="match status" value="1"/>
</dbReference>
<dbReference type="SMART" id="SM00020">
    <property type="entry name" value="Tryp_SPc"/>
    <property type="match status" value="1"/>
</dbReference>
<sequence length="241" mass="26829">MSICCNLAVLMLVLTFAGQAHAGKIIGGHEAKPHSRPYMVLVERKTPEKPIEHCGGFLLNEDFVMTAAHCKAKSYNVFLGMHSYHDKEKQELPVKQHFPHEDYNETDFTNDIMLLKLSSKAKFTNNVKPIDLADSTDDPLPKSCSVAGWGWTSKENNMMSPNLMEVNVTLIDKRCCAKKNVFCSKGKKGPGKGDSGGPLVCEGKAYGVVSANKYLTNGSMLYKYTKIADNQEWIDDIMKKF</sequence>
<dbReference type="InterPro" id="IPR009003">
    <property type="entry name" value="Peptidase_S1_PA"/>
</dbReference>
<dbReference type="PROSITE" id="PS50240">
    <property type="entry name" value="TRYPSIN_DOM"/>
    <property type="match status" value="1"/>
</dbReference>
<reference evidence="13" key="2">
    <citation type="submission" date="2025-09" db="UniProtKB">
        <authorList>
            <consortium name="Ensembl"/>
        </authorList>
    </citation>
    <scope>IDENTIFICATION</scope>
</reference>
<evidence type="ECO:0000256" key="7">
    <source>
        <dbReference type="ARBA" id="ARBA00023157"/>
    </source>
</evidence>